<reference evidence="2 3" key="1">
    <citation type="submission" date="2014-10" db="EMBL/GenBank/DDBJ databases">
        <title>Genome sequence of Novosphingobium malaysiense MUSC 273(T).</title>
        <authorList>
            <person name="Lee L.-H."/>
        </authorList>
    </citation>
    <scope>NUCLEOTIDE SEQUENCE [LARGE SCALE GENOMIC DNA]</scope>
    <source>
        <strain evidence="2 3">MUSC 273</strain>
    </source>
</reference>
<evidence type="ECO:0000313" key="2">
    <source>
        <dbReference type="EMBL" id="KHK88935.1"/>
    </source>
</evidence>
<dbReference type="InterPro" id="IPR001387">
    <property type="entry name" value="Cro/C1-type_HTH"/>
</dbReference>
<feature type="domain" description="HTH cro/C1-type" evidence="1">
    <location>
        <begin position="25"/>
        <end position="79"/>
    </location>
</feature>
<dbReference type="RefSeq" id="WP_039290321.1">
    <property type="nucleotide sequence ID" value="NZ_JTDI01000011.1"/>
</dbReference>
<dbReference type="AlphaFoldDB" id="A0A0B1ZEI8"/>
<dbReference type="SMART" id="SM00530">
    <property type="entry name" value="HTH_XRE"/>
    <property type="match status" value="1"/>
</dbReference>
<evidence type="ECO:0000259" key="1">
    <source>
        <dbReference type="PROSITE" id="PS50943"/>
    </source>
</evidence>
<keyword evidence="3" id="KW-1185">Reference proteome</keyword>
<dbReference type="Proteomes" id="UP000031057">
    <property type="component" value="Unassembled WGS sequence"/>
</dbReference>
<dbReference type="GO" id="GO:0003677">
    <property type="term" value="F:DNA binding"/>
    <property type="evidence" value="ECO:0007669"/>
    <property type="project" value="InterPro"/>
</dbReference>
<dbReference type="EMBL" id="JTDI01000011">
    <property type="protein sequence ID" value="KHK88935.1"/>
    <property type="molecule type" value="Genomic_DNA"/>
</dbReference>
<proteinExistence type="predicted"/>
<dbReference type="STRING" id="1348853.LK12_22755"/>
<protein>
    <submittedName>
        <fullName evidence="2">XRE family transcriptional regulator</fullName>
    </submittedName>
</protein>
<dbReference type="Gene3D" id="1.10.260.40">
    <property type="entry name" value="lambda repressor-like DNA-binding domains"/>
    <property type="match status" value="1"/>
</dbReference>
<organism evidence="2 3">
    <name type="scientific">Novosphingobium malaysiense</name>
    <dbReference type="NCBI Taxonomy" id="1348853"/>
    <lineage>
        <taxon>Bacteria</taxon>
        <taxon>Pseudomonadati</taxon>
        <taxon>Pseudomonadota</taxon>
        <taxon>Alphaproteobacteria</taxon>
        <taxon>Sphingomonadales</taxon>
        <taxon>Sphingomonadaceae</taxon>
        <taxon>Novosphingobium</taxon>
    </lineage>
</organism>
<comment type="caution">
    <text evidence="2">The sequence shown here is derived from an EMBL/GenBank/DDBJ whole genome shotgun (WGS) entry which is preliminary data.</text>
</comment>
<sequence length="137" mass="15154">MSRYLSAQSGHELLDEMKLLSGRTIEERRKHARITQRQLAGTIGIGARWIREIEAGNPRSTIDLHIKCAAALGLPVSYLLVPLLFMESDMKFPVGFIVDHFAGLKDHTIKCIGDYYLETLGKQVRPAGDHPPSAAGT</sequence>
<dbReference type="Pfam" id="PF01381">
    <property type="entry name" value="HTH_3"/>
    <property type="match status" value="1"/>
</dbReference>
<accession>A0A0B1ZEI8</accession>
<gene>
    <name evidence="2" type="ORF">LK12_22755</name>
</gene>
<dbReference type="CDD" id="cd00093">
    <property type="entry name" value="HTH_XRE"/>
    <property type="match status" value="1"/>
</dbReference>
<name>A0A0B1ZEI8_9SPHN</name>
<evidence type="ECO:0000313" key="3">
    <source>
        <dbReference type="Proteomes" id="UP000031057"/>
    </source>
</evidence>
<dbReference type="InterPro" id="IPR010982">
    <property type="entry name" value="Lambda_DNA-bd_dom_sf"/>
</dbReference>
<dbReference type="PROSITE" id="PS50943">
    <property type="entry name" value="HTH_CROC1"/>
    <property type="match status" value="1"/>
</dbReference>
<dbReference type="SUPFAM" id="SSF47413">
    <property type="entry name" value="lambda repressor-like DNA-binding domains"/>
    <property type="match status" value="1"/>
</dbReference>